<organism evidence="7">
    <name type="scientific">Fagus sylvatica</name>
    <name type="common">Beechnut</name>
    <dbReference type="NCBI Taxonomy" id="28930"/>
    <lineage>
        <taxon>Eukaryota</taxon>
        <taxon>Viridiplantae</taxon>
        <taxon>Streptophyta</taxon>
        <taxon>Embryophyta</taxon>
        <taxon>Tracheophyta</taxon>
        <taxon>Spermatophyta</taxon>
        <taxon>Magnoliopsida</taxon>
        <taxon>eudicotyledons</taxon>
        <taxon>Gunneridae</taxon>
        <taxon>Pentapetalae</taxon>
        <taxon>rosids</taxon>
        <taxon>fabids</taxon>
        <taxon>Fagales</taxon>
        <taxon>Fagaceae</taxon>
        <taxon>Fagus</taxon>
    </lineage>
</organism>
<dbReference type="Pfam" id="PF21743">
    <property type="entry name" value="PTM_DIR17_Tudor"/>
    <property type="match status" value="1"/>
</dbReference>
<sequence length="283" mass="30643">MSRKPVEHISLIFSSPHPLYDSGELDLDERLVGRKINVWWPMDKIVSFALEISMFKPSKTYKKSVGVVVGGGGVREVVVVAWGVEGENGVCGSAEEGGGREGREVDKGSGGREIGGFYEGVVNSYDPVKKRHQVLYEDGDEETLNLKKERWELIGDDVLPGGKETDLPNPDASSDMPKKRKGKAKSESAKQEKADSSSKRSGTLVSLPKVDSTKCGGNSADDPKLDKPIIVYEPVNDPSRTVEGSKDVGHQKSSGKSSIERPKGGNGMKQTMPRTVTLPKGFL</sequence>
<dbReference type="PANTHER" id="PTHR12663">
    <property type="entry name" value="ANDROGEN INDUCED INHIBITOR OF PROLIFERATION AS3 / PDS5-RELATED"/>
    <property type="match status" value="1"/>
</dbReference>
<reference evidence="7" key="1">
    <citation type="submission" date="2018-02" db="EMBL/GenBank/DDBJ databases">
        <authorList>
            <person name="Cohen D.B."/>
            <person name="Kent A.D."/>
        </authorList>
    </citation>
    <scope>NUCLEOTIDE SEQUENCE</scope>
</reference>
<evidence type="ECO:0000313" key="7">
    <source>
        <dbReference type="EMBL" id="SPD22859.1"/>
    </source>
</evidence>
<dbReference type="CDD" id="cd20404">
    <property type="entry name" value="Tudor_Agenet_AtEML-like"/>
    <property type="match status" value="1"/>
</dbReference>
<evidence type="ECO:0000259" key="6">
    <source>
        <dbReference type="Pfam" id="PF21743"/>
    </source>
</evidence>
<evidence type="ECO:0000256" key="1">
    <source>
        <dbReference type="ARBA" id="ARBA00004123"/>
    </source>
</evidence>
<evidence type="ECO:0000256" key="5">
    <source>
        <dbReference type="SAM" id="MobiDB-lite"/>
    </source>
</evidence>
<protein>
    <recommendedName>
        <fullName evidence="6">PTM/DIR17-like Tudor domain-containing protein</fullName>
    </recommendedName>
</protein>
<dbReference type="EMBL" id="OIVN01005534">
    <property type="protein sequence ID" value="SPD22859.1"/>
    <property type="molecule type" value="Genomic_DNA"/>
</dbReference>
<proteinExistence type="predicted"/>
<dbReference type="PANTHER" id="PTHR12663:SF69">
    <property type="entry name" value="SISTER CHROMATID COHESION PROTEIN PDS5 HOMOLOG E"/>
    <property type="match status" value="1"/>
</dbReference>
<keyword evidence="2" id="KW-0227">DNA damage</keyword>
<dbReference type="Gene3D" id="2.30.30.140">
    <property type="match status" value="1"/>
</dbReference>
<gene>
    <name evidence="7" type="ORF">FSB_LOCUS50741</name>
</gene>
<dbReference type="InterPro" id="IPR039776">
    <property type="entry name" value="Pds5"/>
</dbReference>
<feature type="compositionally biased region" description="Basic and acidic residues" evidence="5">
    <location>
        <begin position="184"/>
        <end position="198"/>
    </location>
</feature>
<feature type="region of interest" description="Disordered" evidence="5">
    <location>
        <begin position="157"/>
        <end position="283"/>
    </location>
</feature>
<comment type="subcellular location">
    <subcellularLocation>
        <location evidence="1">Nucleus</location>
    </subcellularLocation>
</comment>
<dbReference type="GO" id="GO:0005634">
    <property type="term" value="C:nucleus"/>
    <property type="evidence" value="ECO:0007669"/>
    <property type="project" value="UniProtKB-SubCell"/>
</dbReference>
<evidence type="ECO:0000256" key="2">
    <source>
        <dbReference type="ARBA" id="ARBA00022763"/>
    </source>
</evidence>
<keyword evidence="3" id="KW-0234">DNA repair</keyword>
<evidence type="ECO:0000256" key="4">
    <source>
        <dbReference type="ARBA" id="ARBA00023242"/>
    </source>
</evidence>
<dbReference type="GO" id="GO:0007064">
    <property type="term" value="P:mitotic sister chromatid cohesion"/>
    <property type="evidence" value="ECO:0007669"/>
    <property type="project" value="InterPro"/>
</dbReference>
<feature type="domain" description="PTM/DIR17-like Tudor" evidence="6">
    <location>
        <begin position="102"/>
        <end position="146"/>
    </location>
</feature>
<feature type="region of interest" description="Disordered" evidence="5">
    <location>
        <begin position="92"/>
        <end position="111"/>
    </location>
</feature>
<feature type="compositionally biased region" description="Basic and acidic residues" evidence="5">
    <location>
        <begin position="97"/>
        <end position="110"/>
    </location>
</feature>
<dbReference type="GO" id="GO:0006281">
    <property type="term" value="P:DNA repair"/>
    <property type="evidence" value="ECO:0007669"/>
    <property type="project" value="UniProtKB-KW"/>
</dbReference>
<dbReference type="GO" id="GO:0000785">
    <property type="term" value="C:chromatin"/>
    <property type="evidence" value="ECO:0007669"/>
    <property type="project" value="TreeGrafter"/>
</dbReference>
<keyword evidence="4" id="KW-0539">Nucleus</keyword>
<accession>A0A2N9IFQ7</accession>
<name>A0A2N9IFQ7_FAGSY</name>
<evidence type="ECO:0000256" key="3">
    <source>
        <dbReference type="ARBA" id="ARBA00023204"/>
    </source>
</evidence>
<dbReference type="AlphaFoldDB" id="A0A2N9IFQ7"/>
<dbReference type="InterPro" id="IPR047365">
    <property type="entry name" value="Tudor_AtPTM-like"/>
</dbReference>